<protein>
    <recommendedName>
        <fullName evidence="4">Non-specific serine/threonine protein kinase</fullName>
    </recommendedName>
</protein>
<keyword evidence="3" id="KW-1185">Reference proteome</keyword>
<dbReference type="AlphaFoldDB" id="A0A816E566"/>
<evidence type="ECO:0000313" key="1">
    <source>
        <dbReference type="EMBL" id="CAF1643163.1"/>
    </source>
</evidence>
<dbReference type="Proteomes" id="UP000681722">
    <property type="component" value="Unassembled WGS sequence"/>
</dbReference>
<sequence>ASIHTHRGFEQSRRDDLESVVYSLIYFLRGSLPWQGLKAKTKRQKYEKIAELKQSIDVDELCYGFSQQVVTLTAYVRSLSYDERPDYDYCKRLMRCIAVQNGQQYDYKFDWFAKGEQVKSDKFKKLAI</sequence>
<reference evidence="1" key="1">
    <citation type="submission" date="2021-02" db="EMBL/GenBank/DDBJ databases">
        <authorList>
            <person name="Nowell W R."/>
        </authorList>
    </citation>
    <scope>NUCLEOTIDE SEQUENCE</scope>
</reference>
<dbReference type="PANTHER" id="PTHR11909">
    <property type="entry name" value="CASEIN KINASE-RELATED"/>
    <property type="match status" value="1"/>
</dbReference>
<dbReference type="Gene3D" id="1.10.510.10">
    <property type="entry name" value="Transferase(Phosphotransferase) domain 1"/>
    <property type="match status" value="1"/>
</dbReference>
<dbReference type="InterPro" id="IPR011009">
    <property type="entry name" value="Kinase-like_dom_sf"/>
</dbReference>
<gene>
    <name evidence="1" type="ORF">GPM918_LOCUS45061</name>
    <name evidence="2" type="ORF">SRO942_LOCUS47264</name>
</gene>
<dbReference type="OrthoDB" id="5800476at2759"/>
<accession>A0A816E566</accession>
<comment type="caution">
    <text evidence="1">The sequence shown here is derived from an EMBL/GenBank/DDBJ whole genome shotgun (WGS) entry which is preliminary data.</text>
</comment>
<organism evidence="1 3">
    <name type="scientific">Didymodactylos carnosus</name>
    <dbReference type="NCBI Taxonomy" id="1234261"/>
    <lineage>
        <taxon>Eukaryota</taxon>
        <taxon>Metazoa</taxon>
        <taxon>Spiralia</taxon>
        <taxon>Gnathifera</taxon>
        <taxon>Rotifera</taxon>
        <taxon>Eurotatoria</taxon>
        <taxon>Bdelloidea</taxon>
        <taxon>Philodinida</taxon>
        <taxon>Philodinidae</taxon>
        <taxon>Didymodactylos</taxon>
    </lineage>
</organism>
<dbReference type="Proteomes" id="UP000663829">
    <property type="component" value="Unassembled WGS sequence"/>
</dbReference>
<evidence type="ECO:0000313" key="2">
    <source>
        <dbReference type="EMBL" id="CAF4557967.1"/>
    </source>
</evidence>
<name>A0A816E566_9BILA</name>
<dbReference type="InterPro" id="IPR050235">
    <property type="entry name" value="CK1_Ser-Thr_kinase"/>
</dbReference>
<evidence type="ECO:0000313" key="3">
    <source>
        <dbReference type="Proteomes" id="UP000663829"/>
    </source>
</evidence>
<dbReference type="EMBL" id="CAJNOQ010048151">
    <property type="protein sequence ID" value="CAF1643163.1"/>
    <property type="molecule type" value="Genomic_DNA"/>
</dbReference>
<dbReference type="EMBL" id="CAJOBC010117351">
    <property type="protein sequence ID" value="CAF4557967.1"/>
    <property type="molecule type" value="Genomic_DNA"/>
</dbReference>
<proteinExistence type="predicted"/>
<dbReference type="SUPFAM" id="SSF56112">
    <property type="entry name" value="Protein kinase-like (PK-like)"/>
    <property type="match status" value="1"/>
</dbReference>
<feature type="non-terminal residue" evidence="1">
    <location>
        <position position="1"/>
    </location>
</feature>
<evidence type="ECO:0008006" key="4">
    <source>
        <dbReference type="Google" id="ProtNLM"/>
    </source>
</evidence>